<proteinExistence type="predicted"/>
<sequence>MATAQLVQRITTLRGLAGLCGNAASGPRMCESTLMSQPGAASAVVALVDAGMDVRRDAAHVPAPGAAGEGTAGAAPRAEKAMAAAAGDVQKQGRVLDPDALQVETSIARHDVVVCACSNSKKRVHADNVDERRPDKRIRKWLSDLPVENMDSFAQLEAHGSLGALSVNTTVINLPSRMEPGSKEGACWIRSDDTELLKRALRTKQRMKVAAMERLSKEGKRMSQPGIEELRPLKKLALSTGRPAAAEAFSVGPAVAMTDANEPASRSEVRERRVAAFNFACSLVGERPNSQTITVTDCLKWSLTDLRRICEMANLSTHGSSKTDILRTVMNFLASELSRDPERSGVRNGGSQ</sequence>
<evidence type="ECO:0000313" key="1">
    <source>
        <dbReference type="EMBL" id="KAA8494971.1"/>
    </source>
</evidence>
<accession>A0A5J4YTY3</accession>
<reference evidence="2" key="1">
    <citation type="journal article" date="2019" name="Nat. Commun.">
        <title>Expansion of phycobilisome linker gene families in mesophilic red algae.</title>
        <authorList>
            <person name="Lee J."/>
            <person name="Kim D."/>
            <person name="Bhattacharya D."/>
            <person name="Yoon H.S."/>
        </authorList>
    </citation>
    <scope>NUCLEOTIDE SEQUENCE [LARGE SCALE GENOMIC DNA]</scope>
    <source>
        <strain evidence="2">CCMP 1328</strain>
    </source>
</reference>
<protein>
    <submittedName>
        <fullName evidence="1">Uncharacterized protein</fullName>
    </submittedName>
</protein>
<keyword evidence="2" id="KW-1185">Reference proteome</keyword>
<dbReference type="AlphaFoldDB" id="A0A5J4YTY3"/>
<organism evidence="1 2">
    <name type="scientific">Porphyridium purpureum</name>
    <name type="common">Red alga</name>
    <name type="synonym">Porphyridium cruentum</name>
    <dbReference type="NCBI Taxonomy" id="35688"/>
    <lineage>
        <taxon>Eukaryota</taxon>
        <taxon>Rhodophyta</taxon>
        <taxon>Bangiophyceae</taxon>
        <taxon>Porphyridiales</taxon>
        <taxon>Porphyridiaceae</taxon>
        <taxon>Porphyridium</taxon>
    </lineage>
</organism>
<dbReference type="EMBL" id="VRMN01000004">
    <property type="protein sequence ID" value="KAA8494971.1"/>
    <property type="molecule type" value="Genomic_DNA"/>
</dbReference>
<name>A0A5J4YTY3_PORPP</name>
<dbReference type="Proteomes" id="UP000324585">
    <property type="component" value="Unassembled WGS sequence"/>
</dbReference>
<comment type="caution">
    <text evidence="1">The sequence shown here is derived from an EMBL/GenBank/DDBJ whole genome shotgun (WGS) entry which is preliminary data.</text>
</comment>
<gene>
    <name evidence="1" type="ORF">FVE85_3212</name>
</gene>
<evidence type="ECO:0000313" key="2">
    <source>
        <dbReference type="Proteomes" id="UP000324585"/>
    </source>
</evidence>